<dbReference type="SUPFAM" id="SSF57701">
    <property type="entry name" value="Zn2/Cys6 DNA-binding domain"/>
    <property type="match status" value="1"/>
</dbReference>
<dbReference type="InterPro" id="IPR036864">
    <property type="entry name" value="Zn2-C6_fun-type_DNA-bd_sf"/>
</dbReference>
<keyword evidence="5" id="KW-0804">Transcription</keyword>
<dbReference type="GO" id="GO:0008270">
    <property type="term" value="F:zinc ion binding"/>
    <property type="evidence" value="ECO:0007669"/>
    <property type="project" value="InterPro"/>
</dbReference>
<dbReference type="EMBL" id="JAGPYM010000001">
    <property type="protein sequence ID" value="KAH6900050.1"/>
    <property type="molecule type" value="Genomic_DNA"/>
</dbReference>
<dbReference type="Pfam" id="PF11951">
    <property type="entry name" value="Fungal_trans_2"/>
    <property type="match status" value="1"/>
</dbReference>
<sequence length="537" mass="59627">MKGPNPEASKKRTRTSTPRVKTGCGICRCSKRHVKCDEARPFCTRCVRAGWTCDGYPQQEAAGRDSNKLVSRQVATVPGKLASLNISSYSLPFRIPGSQKDRQVLHYFCAQGSSDISGVLNSNFWSHTILQNSYHEPAVRQALVALSSLHLDFTTSDSRRTQAAAVGPLHQHGKALRMLNRRLMAGGSEAIKAALLCCVLFFCFESSSGNTAAALQHLNQGLGILSSDLMKNTTVEDIDSITNMFVRLDLQATMFDDQRLPFLELVSAEERLVGIIKDPDVPFKSLEEAQKSLDRLQNWLMHIVIRNSRYSEKPEEPIPLDIRLEREVLLQDYDRWPQKLSSMINKPGQDEDICGIQTLLLHHRITQMVLLSRLPYDNSAWTVFPNPAAEEALGHAESILNHLQKRNATAETAKNPRRSLASDTGVIAPLAMLAVKCADEAIHKKAMQLLVMSQRQEGLYDAMTIVQIVQGFNEVKGQRVVAAMQEGVEDATPKALEYWTADIICGAPNELVTRNDSTPRTILHPLTSLADTSPDSF</sequence>
<evidence type="ECO:0000256" key="2">
    <source>
        <dbReference type="ARBA" id="ARBA00022833"/>
    </source>
</evidence>
<gene>
    <name evidence="8" type="ORF">B0T10DRAFT_452583</name>
</gene>
<keyword evidence="3" id="KW-0805">Transcription regulation</keyword>
<protein>
    <recommendedName>
        <fullName evidence="7">Zn(2)-C6 fungal-type domain-containing protein</fullName>
    </recommendedName>
</protein>
<dbReference type="PANTHER" id="PTHR36206">
    <property type="entry name" value="ASPERCRYPTIN BIOSYNTHESIS CLUSTER-SPECIFIC TRANSCRIPTION REGULATOR ATNN-RELATED"/>
    <property type="match status" value="1"/>
</dbReference>
<dbReference type="PROSITE" id="PS50048">
    <property type="entry name" value="ZN2_CY6_FUNGAL_2"/>
    <property type="match status" value="1"/>
</dbReference>
<evidence type="ECO:0000313" key="8">
    <source>
        <dbReference type="EMBL" id="KAH6900050.1"/>
    </source>
</evidence>
<dbReference type="CDD" id="cd00067">
    <property type="entry name" value="GAL4"/>
    <property type="match status" value="1"/>
</dbReference>
<dbReference type="InterPro" id="IPR021858">
    <property type="entry name" value="Fun_TF"/>
</dbReference>
<evidence type="ECO:0000256" key="6">
    <source>
        <dbReference type="ARBA" id="ARBA00023242"/>
    </source>
</evidence>
<keyword evidence="1" id="KW-0479">Metal-binding</keyword>
<evidence type="ECO:0000256" key="4">
    <source>
        <dbReference type="ARBA" id="ARBA00023125"/>
    </source>
</evidence>
<dbReference type="InterPro" id="IPR001138">
    <property type="entry name" value="Zn2Cys6_DnaBD"/>
</dbReference>
<evidence type="ECO:0000256" key="5">
    <source>
        <dbReference type="ARBA" id="ARBA00023163"/>
    </source>
</evidence>
<dbReference type="PANTHER" id="PTHR36206:SF4">
    <property type="entry name" value="HYPOTHETICAL CONSERVED PROTEIN (EUROFUNG)-RELATED"/>
    <property type="match status" value="1"/>
</dbReference>
<evidence type="ECO:0000259" key="7">
    <source>
        <dbReference type="PROSITE" id="PS50048"/>
    </source>
</evidence>
<feature type="domain" description="Zn(2)-C6 fungal-type" evidence="7">
    <location>
        <begin position="29"/>
        <end position="53"/>
    </location>
</feature>
<keyword evidence="2" id="KW-0862">Zinc</keyword>
<dbReference type="Gene3D" id="4.10.240.10">
    <property type="entry name" value="Zn(2)-C6 fungal-type DNA-binding domain"/>
    <property type="match status" value="1"/>
</dbReference>
<dbReference type="AlphaFoldDB" id="A0A9P9AWS1"/>
<dbReference type="OrthoDB" id="2593732at2759"/>
<comment type="caution">
    <text evidence="8">The sequence shown here is derived from an EMBL/GenBank/DDBJ whole genome shotgun (WGS) entry which is preliminary data.</text>
</comment>
<keyword evidence="4" id="KW-0238">DNA-binding</keyword>
<dbReference type="GO" id="GO:0003677">
    <property type="term" value="F:DNA binding"/>
    <property type="evidence" value="ECO:0007669"/>
    <property type="project" value="UniProtKB-KW"/>
</dbReference>
<keyword evidence="6" id="KW-0539">Nucleus</keyword>
<dbReference type="Proteomes" id="UP000777438">
    <property type="component" value="Unassembled WGS sequence"/>
</dbReference>
<accession>A0A9P9AWS1</accession>
<dbReference type="GO" id="GO:0000981">
    <property type="term" value="F:DNA-binding transcription factor activity, RNA polymerase II-specific"/>
    <property type="evidence" value="ECO:0007669"/>
    <property type="project" value="InterPro"/>
</dbReference>
<evidence type="ECO:0000256" key="1">
    <source>
        <dbReference type="ARBA" id="ARBA00022723"/>
    </source>
</evidence>
<dbReference type="Pfam" id="PF00172">
    <property type="entry name" value="Zn_clus"/>
    <property type="match status" value="1"/>
</dbReference>
<evidence type="ECO:0000256" key="3">
    <source>
        <dbReference type="ARBA" id="ARBA00023015"/>
    </source>
</evidence>
<name>A0A9P9AWS1_9HYPO</name>
<evidence type="ECO:0000313" key="9">
    <source>
        <dbReference type="Proteomes" id="UP000777438"/>
    </source>
</evidence>
<proteinExistence type="predicted"/>
<dbReference type="InterPro" id="IPR052360">
    <property type="entry name" value="Transcr_Regulatory_Proteins"/>
</dbReference>
<reference evidence="8 9" key="1">
    <citation type="journal article" date="2021" name="Nat. Commun.">
        <title>Genetic determinants of endophytism in the Arabidopsis root mycobiome.</title>
        <authorList>
            <person name="Mesny F."/>
            <person name="Miyauchi S."/>
            <person name="Thiergart T."/>
            <person name="Pickel B."/>
            <person name="Atanasova L."/>
            <person name="Karlsson M."/>
            <person name="Huettel B."/>
            <person name="Barry K.W."/>
            <person name="Haridas S."/>
            <person name="Chen C."/>
            <person name="Bauer D."/>
            <person name="Andreopoulos W."/>
            <person name="Pangilinan J."/>
            <person name="LaButti K."/>
            <person name="Riley R."/>
            <person name="Lipzen A."/>
            <person name="Clum A."/>
            <person name="Drula E."/>
            <person name="Henrissat B."/>
            <person name="Kohler A."/>
            <person name="Grigoriev I.V."/>
            <person name="Martin F.M."/>
            <person name="Hacquard S."/>
        </authorList>
    </citation>
    <scope>NUCLEOTIDE SEQUENCE [LARGE SCALE GENOMIC DNA]</scope>
    <source>
        <strain evidence="8 9">MPI-CAGE-CH-0241</strain>
    </source>
</reference>
<dbReference type="SMART" id="SM00066">
    <property type="entry name" value="GAL4"/>
    <property type="match status" value="1"/>
</dbReference>
<organism evidence="8 9">
    <name type="scientific">Thelonectria olida</name>
    <dbReference type="NCBI Taxonomy" id="1576542"/>
    <lineage>
        <taxon>Eukaryota</taxon>
        <taxon>Fungi</taxon>
        <taxon>Dikarya</taxon>
        <taxon>Ascomycota</taxon>
        <taxon>Pezizomycotina</taxon>
        <taxon>Sordariomycetes</taxon>
        <taxon>Hypocreomycetidae</taxon>
        <taxon>Hypocreales</taxon>
        <taxon>Nectriaceae</taxon>
        <taxon>Thelonectria</taxon>
    </lineage>
</organism>
<keyword evidence="9" id="KW-1185">Reference proteome</keyword>